<sequence length="357" mass="41175">MYSKTLRHHIEQSKIIYTFVKDVFPIVKRELNFWQQQAGKASSNILSQQAAASIGKKSFHAQGGSIYALYGSSVDEDLIKFIVALQTISDYLDNLCDRVGVEDAKAFLQLHLAITDALNTEENYNHYYSDYPHGEDGGYLQELVSTCKAYIRTLTSYTMVQKEVLYLGKLYSEMQAYKHTPLSIRENHMFNWSKPYLEKYPELSTWEFSAAAGSTLGIFMLCTLAKDPDLTKSKVTQVMEAYFPWVCGLHILLDYFIDLREDSITGDLNFVSYYKDSQHKRQRLLWFLQQSMNKISALDYPLFHLTVIEGLLSMYLSDPKTSPPEEHFLSMELLRAAPNSASMYYHICRILRKKNII</sequence>
<keyword evidence="2" id="KW-1185">Reference proteome</keyword>
<proteinExistence type="predicted"/>
<organism evidence="1 2">
    <name type="scientific">Geosporobacter subterraneus DSM 17957</name>
    <dbReference type="NCBI Taxonomy" id="1121919"/>
    <lineage>
        <taxon>Bacteria</taxon>
        <taxon>Bacillati</taxon>
        <taxon>Bacillota</taxon>
        <taxon>Clostridia</taxon>
        <taxon>Peptostreptococcales</taxon>
        <taxon>Thermotaleaceae</taxon>
        <taxon>Geosporobacter</taxon>
    </lineage>
</organism>
<dbReference type="InterPro" id="IPR019712">
    <property type="entry name" value="YtpB-like"/>
</dbReference>
<dbReference type="Pfam" id="PF10776">
    <property type="entry name" value="DUF2600"/>
    <property type="match status" value="1"/>
</dbReference>
<dbReference type="Proteomes" id="UP000184536">
    <property type="component" value="Unassembled WGS sequence"/>
</dbReference>
<dbReference type="RefSeq" id="WP_242946440.1">
    <property type="nucleotide sequence ID" value="NZ_FQZV01000089.1"/>
</dbReference>
<evidence type="ECO:0000313" key="1">
    <source>
        <dbReference type="EMBL" id="SHK18731.1"/>
    </source>
</evidence>
<gene>
    <name evidence="1" type="ORF">SAMN02745975_03835</name>
</gene>
<accession>A0A1M6QEU9</accession>
<evidence type="ECO:0000313" key="2">
    <source>
        <dbReference type="Proteomes" id="UP000184536"/>
    </source>
</evidence>
<dbReference type="STRING" id="1121919.SAMN02745975_03835"/>
<name>A0A1M6QEU9_9FIRM</name>
<dbReference type="AlphaFoldDB" id="A0A1M6QEU9"/>
<reference evidence="2" key="1">
    <citation type="submission" date="2016-11" db="EMBL/GenBank/DDBJ databases">
        <authorList>
            <person name="Varghese N."/>
            <person name="Submissions S."/>
        </authorList>
    </citation>
    <scope>NUCLEOTIDE SEQUENCE [LARGE SCALE GENOMIC DNA]</scope>
    <source>
        <strain evidence="2">DSM 17957</strain>
    </source>
</reference>
<protein>
    <submittedName>
        <fullName evidence="1">Tetraprenyl-beta-curcumene synthase</fullName>
    </submittedName>
</protein>
<dbReference type="EMBL" id="FQZV01000089">
    <property type="protein sequence ID" value="SHK18731.1"/>
    <property type="molecule type" value="Genomic_DNA"/>
</dbReference>